<proteinExistence type="predicted"/>
<comment type="caution">
    <text evidence="2">The sequence shown here is derived from an EMBL/GenBank/DDBJ whole genome shotgun (WGS) entry which is preliminary data.</text>
</comment>
<evidence type="ECO:0000313" key="3">
    <source>
        <dbReference type="Proteomes" id="UP000295604"/>
    </source>
</evidence>
<reference evidence="2 3" key="1">
    <citation type="submission" date="2018-11" db="EMBL/GenBank/DDBJ databases">
        <title>Genome sequence and assembly of Colletotrichum sidae.</title>
        <authorList>
            <person name="Gan P."/>
            <person name="Shirasu K."/>
        </authorList>
    </citation>
    <scope>NUCLEOTIDE SEQUENCE [LARGE SCALE GENOMIC DNA]</scope>
    <source>
        <strain evidence="2 3">CBS 518.97</strain>
    </source>
</reference>
<evidence type="ECO:0000256" key="1">
    <source>
        <dbReference type="SAM" id="MobiDB-lite"/>
    </source>
</evidence>
<accession>A0A4R8TIZ4</accession>
<evidence type="ECO:0000313" key="2">
    <source>
        <dbReference type="EMBL" id="TEA18436.1"/>
    </source>
</evidence>
<feature type="region of interest" description="Disordered" evidence="1">
    <location>
        <begin position="73"/>
        <end position="142"/>
    </location>
</feature>
<dbReference type="Proteomes" id="UP000295604">
    <property type="component" value="Unassembled WGS sequence"/>
</dbReference>
<name>A0A4R8TIZ4_9PEZI</name>
<protein>
    <submittedName>
        <fullName evidence="2">Uncharacterized protein</fullName>
    </submittedName>
</protein>
<feature type="compositionally biased region" description="Acidic residues" evidence="1">
    <location>
        <begin position="85"/>
        <end position="136"/>
    </location>
</feature>
<gene>
    <name evidence="2" type="ORF">C8034_v011044</name>
</gene>
<organism evidence="2 3">
    <name type="scientific">Colletotrichum sidae</name>
    <dbReference type="NCBI Taxonomy" id="1347389"/>
    <lineage>
        <taxon>Eukaryota</taxon>
        <taxon>Fungi</taxon>
        <taxon>Dikarya</taxon>
        <taxon>Ascomycota</taxon>
        <taxon>Pezizomycotina</taxon>
        <taxon>Sordariomycetes</taxon>
        <taxon>Hypocreomycetidae</taxon>
        <taxon>Glomerellales</taxon>
        <taxon>Glomerellaceae</taxon>
        <taxon>Colletotrichum</taxon>
        <taxon>Colletotrichum orbiculare species complex</taxon>
    </lineage>
</organism>
<sequence>MKIVERNKKWKLEIDGEQGHLSAEHTKLTEWSWNGPSKFEGQAYTHHGGDETMEYTVVTDTWRYCKTPMKDEDMAKRQSYYSIDDSSDDGQEGFGDADDDEGDSGFDEEDEFEDDDDGADTEENTEENTDGDDENTEPGGQR</sequence>
<dbReference type="EMBL" id="QAPF01000065">
    <property type="protein sequence ID" value="TEA18436.1"/>
    <property type="molecule type" value="Genomic_DNA"/>
</dbReference>
<keyword evidence="3" id="KW-1185">Reference proteome</keyword>
<dbReference type="AlphaFoldDB" id="A0A4R8TIZ4"/>